<gene>
    <name evidence="10" type="ORF">FG385_12290</name>
</gene>
<feature type="binding site" evidence="9">
    <location>
        <position position="123"/>
    </location>
    <ligand>
        <name>Zn(2+)</name>
        <dbReference type="ChEBI" id="CHEBI:29105"/>
        <note>catalytic</note>
    </ligand>
</feature>
<feature type="binding site" evidence="9">
    <location>
        <position position="116"/>
    </location>
    <ligand>
        <name>Zn(2+)</name>
        <dbReference type="ChEBI" id="CHEBI:29105"/>
        <note>catalytic</note>
    </ligand>
</feature>
<evidence type="ECO:0000256" key="1">
    <source>
        <dbReference type="ARBA" id="ARBA00001362"/>
    </source>
</evidence>
<dbReference type="HAMAP" id="MF_01924">
    <property type="entry name" value="A_A_dipeptidase"/>
    <property type="match status" value="1"/>
</dbReference>
<dbReference type="InterPro" id="IPR009045">
    <property type="entry name" value="Zn_M74/Hedgehog-like"/>
</dbReference>
<keyword evidence="7 9" id="KW-0482">Metalloprotease</keyword>
<evidence type="ECO:0000256" key="3">
    <source>
        <dbReference type="ARBA" id="ARBA00022723"/>
    </source>
</evidence>
<protein>
    <recommendedName>
        <fullName evidence="9">D-alanyl-D-alanine dipeptidase</fullName>
        <shortName evidence="9">D-Ala-D-Ala dipeptidase</shortName>
        <ecNumber evidence="9">3.4.13.22</ecNumber>
    </recommendedName>
</protein>
<dbReference type="EC" id="3.4.13.22" evidence="9"/>
<comment type="similarity">
    <text evidence="9">Belongs to the peptidase M15D family.</text>
</comment>
<comment type="catalytic activity">
    <reaction evidence="1 9">
        <text>D-alanyl-D-alanine + H2O = 2 D-alanine</text>
        <dbReference type="Rhea" id="RHEA:20661"/>
        <dbReference type="ChEBI" id="CHEBI:15377"/>
        <dbReference type="ChEBI" id="CHEBI:57416"/>
        <dbReference type="ChEBI" id="CHEBI:57822"/>
        <dbReference type="EC" id="3.4.13.22"/>
    </reaction>
</comment>
<dbReference type="GO" id="GO:0071555">
    <property type="term" value="P:cell wall organization"/>
    <property type="evidence" value="ECO:0007669"/>
    <property type="project" value="UniProtKB-KW"/>
</dbReference>
<feature type="active site" description="Proton donor/acceptor" evidence="9">
    <location>
        <position position="184"/>
    </location>
</feature>
<dbReference type="Pfam" id="PF01427">
    <property type="entry name" value="Peptidase_M15"/>
    <property type="match status" value="1"/>
</dbReference>
<evidence type="ECO:0000256" key="8">
    <source>
        <dbReference type="ARBA" id="ARBA00023316"/>
    </source>
</evidence>
<proteinExistence type="inferred from homology"/>
<organism evidence="10 11">
    <name type="scientific">Amycolatopsis alkalitolerans</name>
    <dbReference type="NCBI Taxonomy" id="2547244"/>
    <lineage>
        <taxon>Bacteria</taxon>
        <taxon>Bacillati</taxon>
        <taxon>Actinomycetota</taxon>
        <taxon>Actinomycetes</taxon>
        <taxon>Pseudonocardiales</taxon>
        <taxon>Pseudonocardiaceae</taxon>
        <taxon>Amycolatopsis</taxon>
    </lineage>
</organism>
<dbReference type="CDD" id="cd14843">
    <property type="entry name" value="D-Ala-D-Ala_dipeptidase_like"/>
    <property type="match status" value="1"/>
</dbReference>
<keyword evidence="3 9" id="KW-0479">Metal-binding</keyword>
<name>A0A5C4M538_9PSEU</name>
<comment type="function">
    <text evidence="9">Catalyzes hydrolysis of the D-alanyl-D-alanine dipeptide.</text>
</comment>
<dbReference type="OrthoDB" id="9801430at2"/>
<dbReference type="InterPro" id="IPR000755">
    <property type="entry name" value="A_A_dipeptidase"/>
</dbReference>
<evidence type="ECO:0000256" key="6">
    <source>
        <dbReference type="ARBA" id="ARBA00022997"/>
    </source>
</evidence>
<sequence>MIMTVLLSDPRIAAITARETGEPLVDAAEVPELRADADPPGSLVRQGVLERLLVAQAALPAGLRLLIHEGYRSPGVQHRYFSDYREQLRARYPGWTGERLHTEASKFVSPPDVAPHCTGGAVDLTLATATGARLDMGTAINASPEASANACYTAATSISPEARSNRDMLAAALAGAGLINYPTEWWHWSYGERYWAYTTGRPATVYAAVSPREHEERPL</sequence>
<dbReference type="Gene3D" id="3.30.1380.10">
    <property type="match status" value="1"/>
</dbReference>
<accession>A0A5C4M538</accession>
<comment type="caution">
    <text evidence="10">The sequence shown here is derived from an EMBL/GenBank/DDBJ whole genome shotgun (WGS) entry which is preliminary data.</text>
</comment>
<dbReference type="AlphaFoldDB" id="A0A5C4M538"/>
<keyword evidence="8" id="KW-0961">Cell wall biogenesis/degradation</keyword>
<dbReference type="GO" id="GO:0006508">
    <property type="term" value="P:proteolysis"/>
    <property type="evidence" value="ECO:0007669"/>
    <property type="project" value="UniProtKB-KW"/>
</dbReference>
<evidence type="ECO:0000313" key="10">
    <source>
        <dbReference type="EMBL" id="TNC26525.1"/>
    </source>
</evidence>
<dbReference type="GO" id="GO:0008237">
    <property type="term" value="F:metallopeptidase activity"/>
    <property type="evidence" value="ECO:0007669"/>
    <property type="project" value="UniProtKB-KW"/>
</dbReference>
<feature type="site" description="Transition state stabilizer" evidence="9">
    <location>
        <position position="72"/>
    </location>
</feature>
<dbReference type="PANTHER" id="PTHR43126">
    <property type="entry name" value="D-ALANYL-D-ALANINE DIPEPTIDASE"/>
    <property type="match status" value="1"/>
</dbReference>
<dbReference type="Proteomes" id="UP000305546">
    <property type="component" value="Unassembled WGS sequence"/>
</dbReference>
<comment type="cofactor">
    <cofactor evidence="9">
        <name>Zn(2+)</name>
        <dbReference type="ChEBI" id="CHEBI:29105"/>
    </cofactor>
    <text evidence="9">Binds 1 zinc ion per subunit.</text>
</comment>
<evidence type="ECO:0000256" key="7">
    <source>
        <dbReference type="ARBA" id="ARBA00023049"/>
    </source>
</evidence>
<dbReference type="EMBL" id="VDFW01000008">
    <property type="protein sequence ID" value="TNC26525.1"/>
    <property type="molecule type" value="Genomic_DNA"/>
</dbReference>
<dbReference type="SUPFAM" id="SSF55166">
    <property type="entry name" value="Hedgehog/DD-peptidase"/>
    <property type="match status" value="1"/>
</dbReference>
<evidence type="ECO:0000256" key="9">
    <source>
        <dbReference type="HAMAP-Rule" id="MF_01924"/>
    </source>
</evidence>
<evidence type="ECO:0000313" key="11">
    <source>
        <dbReference type="Proteomes" id="UP000305546"/>
    </source>
</evidence>
<evidence type="ECO:0000256" key="2">
    <source>
        <dbReference type="ARBA" id="ARBA00022670"/>
    </source>
</evidence>
<reference evidence="10 11" key="1">
    <citation type="submission" date="2019-06" db="EMBL/GenBank/DDBJ databases">
        <title>Amycolatopsis alkalitolerans sp. nov., isolated from Gastrodia elata Blume.</title>
        <authorList>
            <person name="Narsing Rao M.P."/>
            <person name="Li W.J."/>
        </authorList>
    </citation>
    <scope>NUCLEOTIDE SEQUENCE [LARGE SCALE GENOMIC DNA]</scope>
    <source>
        <strain evidence="10 11">SYSUP0005</strain>
    </source>
</reference>
<evidence type="ECO:0000256" key="5">
    <source>
        <dbReference type="ARBA" id="ARBA00022833"/>
    </source>
</evidence>
<dbReference type="GO" id="GO:0160237">
    <property type="term" value="F:D-Ala-D-Ala dipeptidase activity"/>
    <property type="evidence" value="ECO:0007669"/>
    <property type="project" value="UniProtKB-EC"/>
</dbReference>
<dbReference type="GO" id="GO:0008270">
    <property type="term" value="F:zinc ion binding"/>
    <property type="evidence" value="ECO:0007669"/>
    <property type="project" value="UniProtKB-UniRule"/>
</dbReference>
<keyword evidence="11" id="KW-1185">Reference proteome</keyword>
<keyword evidence="5 9" id="KW-0862">Zinc</keyword>
<dbReference type="PANTHER" id="PTHR43126:SF2">
    <property type="entry name" value="D-ALANYL-D-ALANINE DIPEPTIDASE"/>
    <property type="match status" value="1"/>
</dbReference>
<keyword evidence="2 9" id="KW-0645">Protease</keyword>
<keyword evidence="6 9" id="KW-0224">Dipeptidase</keyword>
<keyword evidence="4 9" id="KW-0378">Hydrolase</keyword>
<feature type="binding site" evidence="9">
    <location>
        <position position="187"/>
    </location>
    <ligand>
        <name>Zn(2+)</name>
        <dbReference type="ChEBI" id="CHEBI:29105"/>
        <note>catalytic</note>
    </ligand>
</feature>
<evidence type="ECO:0000256" key="4">
    <source>
        <dbReference type="ARBA" id="ARBA00022801"/>
    </source>
</evidence>